<dbReference type="InterPro" id="IPR000157">
    <property type="entry name" value="TIR_dom"/>
</dbReference>
<dbReference type="Gene3D" id="3.80.10.10">
    <property type="entry name" value="Ribonuclease Inhibitor"/>
    <property type="match status" value="4"/>
</dbReference>
<dbReference type="InterPro" id="IPR055414">
    <property type="entry name" value="LRR_R13L4/SHOC2-like"/>
</dbReference>
<keyword evidence="1" id="KW-0433">Leucine-rich repeat</keyword>
<gene>
    <name evidence="7" type="ORF">ACJRO7_013502</name>
</gene>
<evidence type="ECO:0000256" key="2">
    <source>
        <dbReference type="ARBA" id="ARBA00022737"/>
    </source>
</evidence>
<dbReference type="FunFam" id="3.40.50.10140:FF:000007">
    <property type="entry name" value="Disease resistance protein (TIR-NBS-LRR class)"/>
    <property type="match status" value="1"/>
</dbReference>
<evidence type="ECO:0000313" key="7">
    <source>
        <dbReference type="EMBL" id="KAL3744254.1"/>
    </source>
</evidence>
<dbReference type="SUPFAM" id="SSF46785">
    <property type="entry name" value="Winged helix' DNA-binding domain"/>
    <property type="match status" value="1"/>
</dbReference>
<dbReference type="InterPro" id="IPR035897">
    <property type="entry name" value="Toll_tir_struct_dom_sf"/>
</dbReference>
<evidence type="ECO:0000256" key="5">
    <source>
        <dbReference type="SAM" id="MobiDB-lite"/>
    </source>
</evidence>
<dbReference type="EMBL" id="JBJKBG010000003">
    <property type="protein sequence ID" value="KAL3744254.1"/>
    <property type="molecule type" value="Genomic_DNA"/>
</dbReference>
<evidence type="ECO:0000256" key="3">
    <source>
        <dbReference type="ARBA" id="ARBA00022821"/>
    </source>
</evidence>
<dbReference type="InterPro" id="IPR027417">
    <property type="entry name" value="P-loop_NTPase"/>
</dbReference>
<dbReference type="Pfam" id="PF23282">
    <property type="entry name" value="WHD_ROQ1"/>
    <property type="match status" value="1"/>
</dbReference>
<dbReference type="InterPro" id="IPR042197">
    <property type="entry name" value="Apaf_helical"/>
</dbReference>
<dbReference type="InterPro" id="IPR002182">
    <property type="entry name" value="NB-ARC"/>
</dbReference>
<reference evidence="7 8" key="1">
    <citation type="submission" date="2024-11" db="EMBL/GenBank/DDBJ databases">
        <title>Chromosome-level genome assembly of Eucalyptus globulus Labill. provides insights into its genome evolution.</title>
        <authorList>
            <person name="Li X."/>
        </authorList>
    </citation>
    <scope>NUCLEOTIDE SEQUENCE [LARGE SCALE GENOMIC DNA]</scope>
    <source>
        <strain evidence="7">CL2024</strain>
        <tissue evidence="7">Fresh tender leaves</tissue>
    </source>
</reference>
<keyword evidence="3" id="KW-0611">Plant defense</keyword>
<keyword evidence="8" id="KW-1185">Reference proteome</keyword>
<dbReference type="PROSITE" id="PS50104">
    <property type="entry name" value="TIR"/>
    <property type="match status" value="1"/>
</dbReference>
<dbReference type="SUPFAM" id="SSF52058">
    <property type="entry name" value="L domain-like"/>
    <property type="match status" value="1"/>
</dbReference>
<dbReference type="SUPFAM" id="SSF52540">
    <property type="entry name" value="P-loop containing nucleoside triphosphate hydrolases"/>
    <property type="match status" value="1"/>
</dbReference>
<accession>A0ABD3L0Y6</accession>
<evidence type="ECO:0000256" key="1">
    <source>
        <dbReference type="ARBA" id="ARBA00022614"/>
    </source>
</evidence>
<feature type="compositionally biased region" description="Basic and acidic residues" evidence="5">
    <location>
        <begin position="829"/>
        <end position="848"/>
    </location>
</feature>
<dbReference type="SMART" id="SM00255">
    <property type="entry name" value="TIR"/>
    <property type="match status" value="1"/>
</dbReference>
<sequence length="1239" mass="141674">MKRGFAPDFFRCDEEIKRRKADDTGAPSSSATPKGSNSYDVFLSFRGADTRKTFVDHLYNNLVDAGIRVFKDDDGLREGEEIDTNLLAAIKNSKISIPVLSQNYASSKWCLQELVQMIECMKSAGQVVLPIFYRVEPADVRHQKGSFREAFSHLRGKYSEEDVAKWKEALQEVASLKGWESEKIANSREGELVRIVVRIVLSKLKEAFQLVVTEQLVGIDDTVADILRLLDDNPNAIQIVGIHGMGGIGKTTSAKVVYNKLSDHFQHRSFIADIRESSQLKGISCLQEQLIHDILGTKDRVWNEDEGIRIMESRFKREKVLILLDDVDNHNQLKALIGKHDWFKRGSRIIITTRNKSILDHAKLNYQYELKRMAKDQSLILFSRHAFWRDSPPHEFESLSHDVVSTAGGLPLCLEVIGSFLCAKNISFWRDALKRLKKVPHEDVQKKLRISYDALSYEDKQIFLDIACFFIGTDLRIASYVWDDYEFYPSMGIETLRLMSLIKIGDNYELKMHDQLRDLGTEIVRQEDYNAPMNRSRVWFHEEALEVLQRNRGIEKLRVRALRLDNCSSNTEFTAKQFEELPNLRFLQVRAGILIGDSKSLLPELRWLGWNWHIASVATRFHPEKLIVLDLSWSKISEFWEGWSQFKVAKELKVLNLKGCKCLKGTPDLSAFQKLKILVLANCDNLEQIHHSIGEARTLVSLDFSQCVLLQLLPQEMGKLEELKELDISGTAIEEIPKCLASLKKLEILHAHGCKALVEPPDSISYLVNLLELDLSGCINLYRLPKDIGSLVKLQRLFLGGVGTESRGSTFIERIRNVRPKLKLTQKKVISDSDRPKQKEKISDSDRPKQKKQSQTQDLILNKFSHGPRVRTRQPVLIDSPFLGIGKLLESVGDLNNLKVLDITESELIFFPSSMSKLGNLEELHASHTSLMEKVPINGLSSLKILILSHTDIYGFSDKFDELSRLEKLDLRSCRMLQSLPKSMSKLRSLQHLRLIDCHRLQSLPELPGYLTILEVTCQHCTLPQLSHLIHLRELTVSKCKLLESMPDLPSAILKLSIYGCDELKEFPSLSSLKLLSQLEIQNCWELTKIKGLEALKSLRHLSVSGSKKLSKFDGLEHAESLRYLDMSSSSVNEDLVQGLGRLKNLEELDISGCEYLIRPKLSQLVYLKRLHVQYCHHLVKIEGLERLKKLEWLDIQRCTSIETLPSLSCFDNLKYLCILHCPKLREVEGQEKVQRVYK</sequence>
<dbReference type="AlphaFoldDB" id="A0ABD3L0Y6"/>
<evidence type="ECO:0000256" key="4">
    <source>
        <dbReference type="ARBA" id="ARBA00023027"/>
    </source>
</evidence>
<dbReference type="SUPFAM" id="SSF52200">
    <property type="entry name" value="Toll/Interleukin receptor TIR domain"/>
    <property type="match status" value="1"/>
</dbReference>
<proteinExistence type="predicted"/>
<dbReference type="Proteomes" id="UP001634007">
    <property type="component" value="Unassembled WGS sequence"/>
</dbReference>
<dbReference type="PRINTS" id="PR00364">
    <property type="entry name" value="DISEASERSIST"/>
</dbReference>
<dbReference type="InterPro" id="IPR044974">
    <property type="entry name" value="Disease_R_plants"/>
</dbReference>
<dbReference type="GO" id="GO:0006952">
    <property type="term" value="P:defense response"/>
    <property type="evidence" value="ECO:0007669"/>
    <property type="project" value="UniProtKB-KW"/>
</dbReference>
<keyword evidence="2" id="KW-0677">Repeat</keyword>
<dbReference type="SUPFAM" id="SSF52047">
    <property type="entry name" value="RNI-like"/>
    <property type="match status" value="1"/>
</dbReference>
<keyword evidence="4" id="KW-0520">NAD</keyword>
<dbReference type="Pfam" id="PF01582">
    <property type="entry name" value="TIR"/>
    <property type="match status" value="1"/>
</dbReference>
<protein>
    <recommendedName>
        <fullName evidence="6">TIR domain-containing protein</fullName>
    </recommendedName>
</protein>
<dbReference type="Gene3D" id="1.10.8.430">
    <property type="entry name" value="Helical domain of apoptotic protease-activating factors"/>
    <property type="match status" value="1"/>
</dbReference>
<comment type="caution">
    <text evidence="7">The sequence shown here is derived from an EMBL/GenBank/DDBJ whole genome shotgun (WGS) entry which is preliminary data.</text>
</comment>
<dbReference type="Pfam" id="PF23598">
    <property type="entry name" value="LRR_14"/>
    <property type="match status" value="1"/>
</dbReference>
<dbReference type="InterPro" id="IPR032675">
    <property type="entry name" value="LRR_dom_sf"/>
</dbReference>
<evidence type="ECO:0000259" key="6">
    <source>
        <dbReference type="PROSITE" id="PS50104"/>
    </source>
</evidence>
<organism evidence="7 8">
    <name type="scientific">Eucalyptus globulus</name>
    <name type="common">Tasmanian blue gum</name>
    <dbReference type="NCBI Taxonomy" id="34317"/>
    <lineage>
        <taxon>Eukaryota</taxon>
        <taxon>Viridiplantae</taxon>
        <taxon>Streptophyta</taxon>
        <taxon>Embryophyta</taxon>
        <taxon>Tracheophyta</taxon>
        <taxon>Spermatophyta</taxon>
        <taxon>Magnoliopsida</taxon>
        <taxon>eudicotyledons</taxon>
        <taxon>Gunneridae</taxon>
        <taxon>Pentapetalae</taxon>
        <taxon>rosids</taxon>
        <taxon>malvids</taxon>
        <taxon>Myrtales</taxon>
        <taxon>Myrtaceae</taxon>
        <taxon>Myrtoideae</taxon>
        <taxon>Eucalypteae</taxon>
        <taxon>Eucalyptus</taxon>
    </lineage>
</organism>
<dbReference type="GO" id="GO:0051707">
    <property type="term" value="P:response to other organism"/>
    <property type="evidence" value="ECO:0007669"/>
    <property type="project" value="UniProtKB-ARBA"/>
</dbReference>
<dbReference type="Gene3D" id="3.40.50.300">
    <property type="entry name" value="P-loop containing nucleotide triphosphate hydrolases"/>
    <property type="match status" value="1"/>
</dbReference>
<dbReference type="Gene3D" id="3.40.50.10140">
    <property type="entry name" value="Toll/interleukin-1 receptor homology (TIR) domain"/>
    <property type="match status" value="1"/>
</dbReference>
<dbReference type="Pfam" id="PF00931">
    <property type="entry name" value="NB-ARC"/>
    <property type="match status" value="1"/>
</dbReference>
<feature type="domain" description="TIR" evidence="6">
    <location>
        <begin position="37"/>
        <end position="204"/>
    </location>
</feature>
<dbReference type="PANTHER" id="PTHR11017">
    <property type="entry name" value="LEUCINE-RICH REPEAT-CONTAINING PROTEIN"/>
    <property type="match status" value="1"/>
</dbReference>
<dbReference type="InterPro" id="IPR036390">
    <property type="entry name" value="WH_DNA-bd_sf"/>
</dbReference>
<dbReference type="PANTHER" id="PTHR11017:SF570">
    <property type="entry name" value="DISEASE RESISTANCE PROTEIN (TIR-NBS CLASS)-RELATED"/>
    <property type="match status" value="1"/>
</dbReference>
<dbReference type="InterPro" id="IPR058192">
    <property type="entry name" value="WHD_ROQ1-like"/>
</dbReference>
<name>A0ABD3L0Y6_EUCGL</name>
<evidence type="ECO:0000313" key="8">
    <source>
        <dbReference type="Proteomes" id="UP001634007"/>
    </source>
</evidence>
<feature type="region of interest" description="Disordered" evidence="5">
    <location>
        <begin position="827"/>
        <end position="858"/>
    </location>
</feature>